<comment type="caution">
    <text evidence="2">The sequence shown here is derived from an EMBL/GenBank/DDBJ whole genome shotgun (WGS) entry which is preliminary data.</text>
</comment>
<evidence type="ECO:0000256" key="1">
    <source>
        <dbReference type="SAM" id="MobiDB-lite"/>
    </source>
</evidence>
<keyword evidence="3" id="KW-1185">Reference proteome</keyword>
<dbReference type="AlphaFoldDB" id="A0AAV9M4J6"/>
<name>A0AAV9M4J6_9SOLN</name>
<feature type="region of interest" description="Disordered" evidence="1">
    <location>
        <begin position="93"/>
        <end position="121"/>
    </location>
</feature>
<accession>A0AAV9M4J6</accession>
<dbReference type="InterPro" id="IPR012866">
    <property type="entry name" value="DUF1644"/>
</dbReference>
<evidence type="ECO:0000313" key="3">
    <source>
        <dbReference type="Proteomes" id="UP001311915"/>
    </source>
</evidence>
<proteinExistence type="predicted"/>
<sequence>MASRKRSMSKDVDMHVLYKEMDGASCPICMNHPHNAVLLLCSSHDKGFRSYICDTRNLDIAVETPAEHLKLRNLSDRTVVHGYHDIPANEVVATGAFPGGSEENGNSNRDNRKEMQEGALQTSDAVTVWGSSHETANADNSSDSLLKLKCPMCRGDVLGWNSRRSQKASKFEA</sequence>
<dbReference type="EMBL" id="JAWPEI010000003">
    <property type="protein sequence ID" value="KAK4731810.1"/>
    <property type="molecule type" value="Genomic_DNA"/>
</dbReference>
<dbReference type="Proteomes" id="UP001311915">
    <property type="component" value="Unassembled WGS sequence"/>
</dbReference>
<dbReference type="Pfam" id="PF07800">
    <property type="entry name" value="DUF1644"/>
    <property type="match status" value="1"/>
</dbReference>
<protein>
    <submittedName>
        <fullName evidence="2">Uncharacterized protein</fullName>
    </submittedName>
</protein>
<dbReference type="PANTHER" id="PTHR31197">
    <property type="entry name" value="OS01G0612600 PROTEIN"/>
    <property type="match status" value="1"/>
</dbReference>
<organism evidence="2 3">
    <name type="scientific">Solanum pinnatisectum</name>
    <name type="common">tansyleaf nightshade</name>
    <dbReference type="NCBI Taxonomy" id="50273"/>
    <lineage>
        <taxon>Eukaryota</taxon>
        <taxon>Viridiplantae</taxon>
        <taxon>Streptophyta</taxon>
        <taxon>Embryophyta</taxon>
        <taxon>Tracheophyta</taxon>
        <taxon>Spermatophyta</taxon>
        <taxon>Magnoliopsida</taxon>
        <taxon>eudicotyledons</taxon>
        <taxon>Gunneridae</taxon>
        <taxon>Pentapetalae</taxon>
        <taxon>asterids</taxon>
        <taxon>lamiids</taxon>
        <taxon>Solanales</taxon>
        <taxon>Solanaceae</taxon>
        <taxon>Solanoideae</taxon>
        <taxon>Solaneae</taxon>
        <taxon>Solanum</taxon>
    </lineage>
</organism>
<evidence type="ECO:0000313" key="2">
    <source>
        <dbReference type="EMBL" id="KAK4731810.1"/>
    </source>
</evidence>
<gene>
    <name evidence="2" type="ORF">R3W88_024798</name>
</gene>
<dbReference type="PANTHER" id="PTHR31197:SF2">
    <property type="entry name" value="C2H2-TYPE DOMAIN-CONTAINING PROTEIN"/>
    <property type="match status" value="1"/>
</dbReference>
<reference evidence="2 3" key="1">
    <citation type="submission" date="2023-10" db="EMBL/GenBank/DDBJ databases">
        <title>Genome-Wide Identification Analysis in wild type Solanum Pinnatisectum Reveals Some Genes Defensing Phytophthora Infestans.</title>
        <authorList>
            <person name="Sun C."/>
        </authorList>
    </citation>
    <scope>NUCLEOTIDE SEQUENCE [LARGE SCALE GENOMIC DNA]</scope>
    <source>
        <strain evidence="2">LQN</strain>
        <tissue evidence="2">Leaf</tissue>
    </source>
</reference>